<dbReference type="EMBL" id="GG662853">
    <property type="protein sequence ID" value="EAR87330.2"/>
    <property type="molecule type" value="Genomic_DNA"/>
</dbReference>
<sequence>MVKLRPVYDMSFMYQLIFVRNREIQQMLLLLSLKNKRNIEHRLVVKLSQITPPLGSMDGLPQLSTQDTKKKFIIPPLNDLDQFQSSNNIEKKSSNNLPSIDEFISPQLAQKNKNMLI</sequence>
<gene>
    <name evidence="1" type="ORF">TTHERM_00058420</name>
</gene>
<reference evidence="2" key="1">
    <citation type="journal article" date="2006" name="PLoS Biol.">
        <title>Macronuclear genome sequence of the ciliate Tetrahymena thermophila, a model eukaryote.</title>
        <authorList>
            <person name="Eisen J.A."/>
            <person name="Coyne R.S."/>
            <person name="Wu M."/>
            <person name="Wu D."/>
            <person name="Thiagarajan M."/>
            <person name="Wortman J.R."/>
            <person name="Badger J.H."/>
            <person name="Ren Q."/>
            <person name="Amedeo P."/>
            <person name="Jones K.M."/>
            <person name="Tallon L.J."/>
            <person name="Delcher A.L."/>
            <person name="Salzberg S.L."/>
            <person name="Silva J.C."/>
            <person name="Haas B.J."/>
            <person name="Majoros W.H."/>
            <person name="Farzad M."/>
            <person name="Carlton J.M."/>
            <person name="Smith R.K. Jr."/>
            <person name="Garg J."/>
            <person name="Pearlman R.E."/>
            <person name="Karrer K.M."/>
            <person name="Sun L."/>
            <person name="Manning G."/>
            <person name="Elde N.C."/>
            <person name="Turkewitz A.P."/>
            <person name="Asai D.J."/>
            <person name="Wilkes D.E."/>
            <person name="Wang Y."/>
            <person name="Cai H."/>
            <person name="Collins K."/>
            <person name="Stewart B.A."/>
            <person name="Lee S.R."/>
            <person name="Wilamowska K."/>
            <person name="Weinberg Z."/>
            <person name="Ruzzo W.L."/>
            <person name="Wloga D."/>
            <person name="Gaertig J."/>
            <person name="Frankel J."/>
            <person name="Tsao C.-C."/>
            <person name="Gorovsky M.A."/>
            <person name="Keeling P.J."/>
            <person name="Waller R.F."/>
            <person name="Patron N.J."/>
            <person name="Cherry J.M."/>
            <person name="Stover N.A."/>
            <person name="Krieger C.J."/>
            <person name="del Toro C."/>
            <person name="Ryder H.F."/>
            <person name="Williamson S.C."/>
            <person name="Barbeau R.A."/>
            <person name="Hamilton E.P."/>
            <person name="Orias E."/>
        </authorList>
    </citation>
    <scope>NUCLEOTIDE SEQUENCE [LARGE SCALE GENOMIC DNA]</scope>
    <source>
        <strain evidence="2">SB210</strain>
    </source>
</reference>
<protein>
    <submittedName>
        <fullName evidence="1">Kinase domain protein, putative</fullName>
    </submittedName>
</protein>
<keyword evidence="1" id="KW-0808">Transferase</keyword>
<keyword evidence="2" id="KW-1185">Reference proteome</keyword>
<accession>I7M0C8</accession>
<dbReference type="GO" id="GO:0016301">
    <property type="term" value="F:kinase activity"/>
    <property type="evidence" value="ECO:0007669"/>
    <property type="project" value="UniProtKB-KW"/>
</dbReference>
<organism evidence="1 2">
    <name type="scientific">Tetrahymena thermophila (strain SB210)</name>
    <dbReference type="NCBI Taxonomy" id="312017"/>
    <lineage>
        <taxon>Eukaryota</taxon>
        <taxon>Sar</taxon>
        <taxon>Alveolata</taxon>
        <taxon>Ciliophora</taxon>
        <taxon>Intramacronucleata</taxon>
        <taxon>Oligohymenophorea</taxon>
        <taxon>Hymenostomatida</taxon>
        <taxon>Tetrahymenina</taxon>
        <taxon>Tetrahymenidae</taxon>
        <taxon>Tetrahymena</taxon>
    </lineage>
</organism>
<dbReference type="InParanoid" id="I7M0C8"/>
<name>I7M0C8_TETTS</name>
<dbReference type="AlphaFoldDB" id="I7M0C8"/>
<keyword evidence="1" id="KW-0418">Kinase</keyword>
<evidence type="ECO:0000313" key="1">
    <source>
        <dbReference type="EMBL" id="EAR87330.2"/>
    </source>
</evidence>
<dbReference type="KEGG" id="tet:TTHERM_00058420"/>
<dbReference type="GeneID" id="7835051"/>
<evidence type="ECO:0000313" key="2">
    <source>
        <dbReference type="Proteomes" id="UP000009168"/>
    </source>
</evidence>
<dbReference type="Proteomes" id="UP000009168">
    <property type="component" value="Unassembled WGS sequence"/>
</dbReference>
<dbReference type="RefSeq" id="XP_001007575.2">
    <property type="nucleotide sequence ID" value="XM_001007575.2"/>
</dbReference>
<proteinExistence type="predicted"/>